<name>A0A4U6XNA8_9PEZI</name>
<comment type="caution">
    <text evidence="2">The sequence shown here is derived from an EMBL/GenBank/DDBJ whole genome shotgun (WGS) entry which is preliminary data.</text>
</comment>
<feature type="compositionally biased region" description="Polar residues" evidence="1">
    <location>
        <begin position="89"/>
        <end position="98"/>
    </location>
</feature>
<keyword evidence="3" id="KW-1185">Reference proteome</keyword>
<sequence length="98" mass="10677">MCNYILNVVKCRQCGRTTSQNKADYVYCPSYRNGISCQVIERGRNTRLVCCSKCQNSYRPGPAPDVGGGGSLRDQAGDDDDDDDDDGSLSGSENKTQI</sequence>
<dbReference type="EMBL" id="PJEX01000048">
    <property type="protein sequence ID" value="TKW57187.1"/>
    <property type="molecule type" value="Genomic_DNA"/>
</dbReference>
<evidence type="ECO:0000313" key="2">
    <source>
        <dbReference type="EMBL" id="TKW57187.1"/>
    </source>
</evidence>
<gene>
    <name evidence="2" type="ORF">CTA1_6636</name>
</gene>
<organism evidence="2 3">
    <name type="scientific">Colletotrichum tanaceti</name>
    <dbReference type="NCBI Taxonomy" id="1306861"/>
    <lineage>
        <taxon>Eukaryota</taxon>
        <taxon>Fungi</taxon>
        <taxon>Dikarya</taxon>
        <taxon>Ascomycota</taxon>
        <taxon>Pezizomycotina</taxon>
        <taxon>Sordariomycetes</taxon>
        <taxon>Hypocreomycetidae</taxon>
        <taxon>Glomerellales</taxon>
        <taxon>Glomerellaceae</taxon>
        <taxon>Colletotrichum</taxon>
        <taxon>Colletotrichum destructivum species complex</taxon>
    </lineage>
</organism>
<evidence type="ECO:0000313" key="3">
    <source>
        <dbReference type="Proteomes" id="UP000310108"/>
    </source>
</evidence>
<feature type="region of interest" description="Disordered" evidence="1">
    <location>
        <begin position="57"/>
        <end position="98"/>
    </location>
</feature>
<dbReference type="Proteomes" id="UP000310108">
    <property type="component" value="Unassembled WGS sequence"/>
</dbReference>
<feature type="compositionally biased region" description="Acidic residues" evidence="1">
    <location>
        <begin position="77"/>
        <end position="87"/>
    </location>
</feature>
<reference evidence="2 3" key="1">
    <citation type="journal article" date="2019" name="PLoS ONE">
        <title>Comparative genome analysis indicates high evolutionary potential of pathogenicity genes in Colletotrichum tanaceti.</title>
        <authorList>
            <person name="Lelwala R.V."/>
            <person name="Korhonen P.K."/>
            <person name="Young N.D."/>
            <person name="Scott J.B."/>
            <person name="Ades P.A."/>
            <person name="Gasser R.B."/>
            <person name="Taylor P.W.J."/>
        </authorList>
    </citation>
    <scope>NUCLEOTIDE SEQUENCE [LARGE SCALE GENOMIC DNA]</scope>
    <source>
        <strain evidence="2">BRIP57314</strain>
    </source>
</reference>
<proteinExistence type="predicted"/>
<accession>A0A4U6XNA8</accession>
<dbReference type="AlphaFoldDB" id="A0A4U6XNA8"/>
<evidence type="ECO:0000256" key="1">
    <source>
        <dbReference type="SAM" id="MobiDB-lite"/>
    </source>
</evidence>
<protein>
    <submittedName>
        <fullName evidence="2">Uncharacterized protein</fullName>
    </submittedName>
</protein>